<evidence type="ECO:0000313" key="2">
    <source>
        <dbReference type="Proteomes" id="UP001170310"/>
    </source>
</evidence>
<dbReference type="CDD" id="cd04301">
    <property type="entry name" value="NAT_SF"/>
    <property type="match status" value="1"/>
</dbReference>
<dbReference type="EMBL" id="JAUOQO010000297">
    <property type="protein sequence ID" value="MDO6575167.1"/>
    <property type="molecule type" value="Genomic_DNA"/>
</dbReference>
<protein>
    <recommendedName>
        <fullName evidence="3">GNAT family N-acetyltransferase</fullName>
    </recommendedName>
</protein>
<dbReference type="Gene3D" id="3.40.630.30">
    <property type="match status" value="1"/>
</dbReference>
<dbReference type="AlphaFoldDB" id="A0AAW7YTV9"/>
<name>A0AAW7YTV9_9STAP</name>
<dbReference type="Proteomes" id="UP001170310">
    <property type="component" value="Unassembled WGS sequence"/>
</dbReference>
<comment type="caution">
    <text evidence="1">The sequence shown here is derived from an EMBL/GenBank/DDBJ whole genome shotgun (WGS) entry which is preliminary data.</text>
</comment>
<proteinExistence type="predicted"/>
<gene>
    <name evidence="1" type="ORF">Q4528_13710</name>
</gene>
<evidence type="ECO:0000313" key="1">
    <source>
        <dbReference type="EMBL" id="MDO6575167.1"/>
    </source>
</evidence>
<feature type="non-terminal residue" evidence="1">
    <location>
        <position position="92"/>
    </location>
</feature>
<sequence>HGLHAAQLHVLPQPTGGAVDDLGKSLHLAMIRGTRLLAYRTEDVPRGILLWHVADRPSAPRAPRQAVLDHIYVAPGWRRRGIKRRLVRRFEA</sequence>
<evidence type="ECO:0008006" key="3">
    <source>
        <dbReference type="Google" id="ProtNLM"/>
    </source>
</evidence>
<organism evidence="1 2">
    <name type="scientific">Staphylococcus pasteuri_A</name>
    <dbReference type="NCBI Taxonomy" id="3062664"/>
    <lineage>
        <taxon>Bacteria</taxon>
        <taxon>Bacillati</taxon>
        <taxon>Bacillota</taxon>
        <taxon>Bacilli</taxon>
        <taxon>Bacillales</taxon>
        <taxon>Staphylococcaceae</taxon>
        <taxon>Staphylococcus</taxon>
    </lineage>
</organism>
<dbReference type="SUPFAM" id="SSF55729">
    <property type="entry name" value="Acyl-CoA N-acyltransferases (Nat)"/>
    <property type="match status" value="1"/>
</dbReference>
<keyword evidence="2" id="KW-1185">Reference proteome</keyword>
<feature type="non-terminal residue" evidence="1">
    <location>
        <position position="1"/>
    </location>
</feature>
<dbReference type="InterPro" id="IPR016181">
    <property type="entry name" value="Acyl_CoA_acyltransferase"/>
</dbReference>
<reference evidence="1" key="1">
    <citation type="submission" date="2023-07" db="EMBL/GenBank/DDBJ databases">
        <title>Genome content predicts the carbon catabolic preferences of heterotrophic bacteria.</title>
        <authorList>
            <person name="Gralka M."/>
        </authorList>
    </citation>
    <scope>NUCLEOTIDE SEQUENCE</scope>
    <source>
        <strain evidence="1">E2R20</strain>
    </source>
</reference>
<dbReference type="RefSeq" id="WP_303522120.1">
    <property type="nucleotide sequence ID" value="NZ_JAUOQO010000297.1"/>
</dbReference>
<accession>A0AAW7YTV9</accession>